<evidence type="ECO:0000313" key="2">
    <source>
        <dbReference type="Proteomes" id="UP001596410"/>
    </source>
</evidence>
<reference evidence="2" key="1">
    <citation type="journal article" date="2019" name="Int. J. Syst. Evol. Microbiol.">
        <title>The Global Catalogue of Microorganisms (GCM) 10K type strain sequencing project: providing services to taxonomists for standard genome sequencing and annotation.</title>
        <authorList>
            <consortium name="The Broad Institute Genomics Platform"/>
            <consortium name="The Broad Institute Genome Sequencing Center for Infectious Disease"/>
            <person name="Wu L."/>
            <person name="Ma J."/>
        </authorList>
    </citation>
    <scope>NUCLEOTIDE SEQUENCE [LARGE SCALE GENOMIC DNA]</scope>
    <source>
        <strain evidence="2">CGMCC 4.1621</strain>
    </source>
</reference>
<dbReference type="Proteomes" id="UP001596410">
    <property type="component" value="Unassembled WGS sequence"/>
</dbReference>
<gene>
    <name evidence="1" type="ORF">ACFQIC_06085</name>
</gene>
<evidence type="ECO:0000313" key="1">
    <source>
        <dbReference type="EMBL" id="MFC7061427.1"/>
    </source>
</evidence>
<name>A0ABW2ELM0_9BACI</name>
<dbReference type="RefSeq" id="WP_390216994.1">
    <property type="nucleotide sequence ID" value="NZ_JBHSZV010000013.1"/>
</dbReference>
<protein>
    <submittedName>
        <fullName evidence="1">Uncharacterized protein</fullName>
    </submittedName>
</protein>
<organism evidence="1 2">
    <name type="scientific">Halobacillus seohaensis</name>
    <dbReference type="NCBI Taxonomy" id="447421"/>
    <lineage>
        <taxon>Bacteria</taxon>
        <taxon>Bacillati</taxon>
        <taxon>Bacillota</taxon>
        <taxon>Bacilli</taxon>
        <taxon>Bacillales</taxon>
        <taxon>Bacillaceae</taxon>
        <taxon>Halobacillus</taxon>
    </lineage>
</organism>
<keyword evidence="2" id="KW-1185">Reference proteome</keyword>
<sequence length="80" mass="9541">MSLAAKNEWHVVFLLDSKRVVTHDLELSEEMDERETMEFIVKQLDRGSWWFLEDGVAVHTASVESFYLDKRAYRTRFSKE</sequence>
<proteinExistence type="predicted"/>
<comment type="caution">
    <text evidence="1">The sequence shown here is derived from an EMBL/GenBank/DDBJ whole genome shotgun (WGS) entry which is preliminary data.</text>
</comment>
<dbReference type="EMBL" id="JBHSZV010000013">
    <property type="protein sequence ID" value="MFC7061427.1"/>
    <property type="molecule type" value="Genomic_DNA"/>
</dbReference>
<accession>A0ABW2ELM0</accession>